<gene>
    <name evidence="1" type="ORF">Pla111_19530</name>
</gene>
<protein>
    <submittedName>
        <fullName evidence="1">Uncharacterized protein</fullName>
    </submittedName>
</protein>
<accession>A0A5C5W9Z4</accession>
<organism evidence="1 2">
    <name type="scientific">Botrimarina hoheduenensis</name>
    <dbReference type="NCBI Taxonomy" id="2528000"/>
    <lineage>
        <taxon>Bacteria</taxon>
        <taxon>Pseudomonadati</taxon>
        <taxon>Planctomycetota</taxon>
        <taxon>Planctomycetia</taxon>
        <taxon>Pirellulales</taxon>
        <taxon>Lacipirellulaceae</taxon>
        <taxon>Botrimarina</taxon>
    </lineage>
</organism>
<evidence type="ECO:0000313" key="1">
    <source>
        <dbReference type="EMBL" id="TWT46851.1"/>
    </source>
</evidence>
<proteinExistence type="predicted"/>
<dbReference type="AlphaFoldDB" id="A0A5C5W9Z4"/>
<comment type="caution">
    <text evidence="1">The sequence shown here is derived from an EMBL/GenBank/DDBJ whole genome shotgun (WGS) entry which is preliminary data.</text>
</comment>
<dbReference type="EMBL" id="SJPH01000003">
    <property type="protein sequence ID" value="TWT46851.1"/>
    <property type="molecule type" value="Genomic_DNA"/>
</dbReference>
<sequence>MRVGPFRFTSVGVRIDGKPTLDAWKGPLQFALWCQKAGPWWIGDLLNAGEDGFGEAFYAMCEGAVSGDQLNRYASVSRRVPLGSRVASQSWSAHAAVARLAPAEQRRWLLRAEKEGWSSEELRQQVRGAK</sequence>
<keyword evidence="2" id="KW-1185">Reference proteome</keyword>
<evidence type="ECO:0000313" key="2">
    <source>
        <dbReference type="Proteomes" id="UP000318995"/>
    </source>
</evidence>
<dbReference type="Proteomes" id="UP000318995">
    <property type="component" value="Unassembled WGS sequence"/>
</dbReference>
<reference evidence="1 2" key="1">
    <citation type="submission" date="2019-02" db="EMBL/GenBank/DDBJ databases">
        <title>Deep-cultivation of Planctomycetes and their phenomic and genomic characterization uncovers novel biology.</title>
        <authorList>
            <person name="Wiegand S."/>
            <person name="Jogler M."/>
            <person name="Boedeker C."/>
            <person name="Pinto D."/>
            <person name="Vollmers J."/>
            <person name="Rivas-Marin E."/>
            <person name="Kohn T."/>
            <person name="Peeters S.H."/>
            <person name="Heuer A."/>
            <person name="Rast P."/>
            <person name="Oberbeckmann S."/>
            <person name="Bunk B."/>
            <person name="Jeske O."/>
            <person name="Meyerdierks A."/>
            <person name="Storesund J.E."/>
            <person name="Kallscheuer N."/>
            <person name="Luecker S."/>
            <person name="Lage O.M."/>
            <person name="Pohl T."/>
            <person name="Merkel B.J."/>
            <person name="Hornburger P."/>
            <person name="Mueller R.-W."/>
            <person name="Bruemmer F."/>
            <person name="Labrenz M."/>
            <person name="Spormann A.M."/>
            <person name="Op Den Camp H."/>
            <person name="Overmann J."/>
            <person name="Amann R."/>
            <person name="Jetten M.S.M."/>
            <person name="Mascher T."/>
            <person name="Medema M.H."/>
            <person name="Devos D.P."/>
            <person name="Kaster A.-K."/>
            <person name="Ovreas L."/>
            <person name="Rohde M."/>
            <person name="Galperin M.Y."/>
            <person name="Jogler C."/>
        </authorList>
    </citation>
    <scope>NUCLEOTIDE SEQUENCE [LARGE SCALE GENOMIC DNA]</scope>
    <source>
        <strain evidence="1 2">Pla111</strain>
    </source>
</reference>
<name>A0A5C5W9Z4_9BACT</name>